<evidence type="ECO:0000313" key="4">
    <source>
        <dbReference type="EMBL" id="EOA18882.1"/>
    </source>
</evidence>
<dbReference type="AlphaFoldDB" id="R0FA40"/>
<evidence type="ECO:0000256" key="1">
    <source>
        <dbReference type="ARBA" id="ARBA00008965"/>
    </source>
</evidence>
<accession>R0FA40</accession>
<organism evidence="4 5">
    <name type="scientific">Capsella rubella</name>
    <dbReference type="NCBI Taxonomy" id="81985"/>
    <lineage>
        <taxon>Eukaryota</taxon>
        <taxon>Viridiplantae</taxon>
        <taxon>Streptophyta</taxon>
        <taxon>Embryophyta</taxon>
        <taxon>Tracheophyta</taxon>
        <taxon>Spermatophyta</taxon>
        <taxon>Magnoliopsida</taxon>
        <taxon>eudicotyledons</taxon>
        <taxon>Gunneridae</taxon>
        <taxon>Pentapetalae</taxon>
        <taxon>rosids</taxon>
        <taxon>malvids</taxon>
        <taxon>Brassicales</taxon>
        <taxon>Brassicaceae</taxon>
        <taxon>Camelineae</taxon>
        <taxon>Capsella</taxon>
    </lineage>
</organism>
<dbReference type="SUPFAM" id="SSF47699">
    <property type="entry name" value="Bifunctional inhibitor/lipid-transfer protein/seed storage 2S albumin"/>
    <property type="match status" value="1"/>
</dbReference>
<reference evidence="5" key="1">
    <citation type="journal article" date="2013" name="Nat. Genet.">
        <title>The Capsella rubella genome and the genomic consequences of rapid mating system evolution.</title>
        <authorList>
            <person name="Slotte T."/>
            <person name="Hazzouri K.M."/>
            <person name="Agren J.A."/>
            <person name="Koenig D."/>
            <person name="Maumus F."/>
            <person name="Guo Y.L."/>
            <person name="Steige K."/>
            <person name="Platts A.E."/>
            <person name="Escobar J.S."/>
            <person name="Newman L.K."/>
            <person name="Wang W."/>
            <person name="Mandakova T."/>
            <person name="Vello E."/>
            <person name="Smith L.M."/>
            <person name="Henz S.R."/>
            <person name="Steffen J."/>
            <person name="Takuno S."/>
            <person name="Brandvain Y."/>
            <person name="Coop G."/>
            <person name="Andolfatto P."/>
            <person name="Hu T.T."/>
            <person name="Blanchette M."/>
            <person name="Clark R.M."/>
            <person name="Quesneville H."/>
            <person name="Nordborg M."/>
            <person name="Gaut B.S."/>
            <person name="Lysak M.A."/>
            <person name="Jenkins J."/>
            <person name="Grimwood J."/>
            <person name="Chapman J."/>
            <person name="Prochnik S."/>
            <person name="Shu S."/>
            <person name="Rokhsar D."/>
            <person name="Schmutz J."/>
            <person name="Weigel D."/>
            <person name="Wright S.I."/>
        </authorList>
    </citation>
    <scope>NUCLEOTIDE SEQUENCE [LARGE SCALE GENOMIC DNA]</scope>
    <source>
        <strain evidence="5">cv. Monte Gargano</strain>
    </source>
</reference>
<keyword evidence="2" id="KW-0732">Signal</keyword>
<sequence length="115" mass="12465">VSIHGSKNTIALFLTINLVLFGFTVSQTPTCPRDIGACSDIFGIDAIINPRTVRPCCDLVRGLDSTMACVCICDAIKVKGFNYPFTLGLAEVLYFCYVLFPPSVYRCGPSSSSQK</sequence>
<dbReference type="OrthoDB" id="1022053at2759"/>
<gene>
    <name evidence="4" type="ORF">CARUB_v10007512mg</name>
</gene>
<keyword evidence="5" id="KW-1185">Reference proteome</keyword>
<dbReference type="InterPro" id="IPR036312">
    <property type="entry name" value="Bifun_inhib/LTP/seed_sf"/>
</dbReference>
<feature type="non-terminal residue" evidence="4">
    <location>
        <position position="1"/>
    </location>
</feature>
<feature type="chain" id="PRO_5004341040" description="Hydrophobic seed protein domain-containing protein" evidence="2">
    <location>
        <begin position="27"/>
        <end position="115"/>
    </location>
</feature>
<feature type="signal peptide" evidence="2">
    <location>
        <begin position="1"/>
        <end position="26"/>
    </location>
</feature>
<feature type="domain" description="Hydrophobic seed protein" evidence="3">
    <location>
        <begin position="30"/>
        <end position="107"/>
    </location>
</feature>
<dbReference type="Gene3D" id="1.10.110.10">
    <property type="entry name" value="Plant lipid-transfer and hydrophobic proteins"/>
    <property type="match status" value="1"/>
</dbReference>
<comment type="similarity">
    <text evidence="1">Belongs to the plant LTP family. PEARLI1 subfamily.</text>
</comment>
<dbReference type="Pfam" id="PF14547">
    <property type="entry name" value="Hydrophob_seed"/>
    <property type="match status" value="1"/>
</dbReference>
<dbReference type="InterPro" id="IPR027923">
    <property type="entry name" value="Hydrophob_seed_dom"/>
</dbReference>
<dbReference type="STRING" id="81985.R0FA40"/>
<protein>
    <recommendedName>
        <fullName evidence="3">Hydrophobic seed protein domain-containing protein</fullName>
    </recommendedName>
</protein>
<dbReference type="EMBL" id="KB870811">
    <property type="protein sequence ID" value="EOA18882.1"/>
    <property type="molecule type" value="Genomic_DNA"/>
</dbReference>
<evidence type="ECO:0000313" key="5">
    <source>
        <dbReference type="Proteomes" id="UP000029121"/>
    </source>
</evidence>
<dbReference type="KEGG" id="crb:17879502"/>
<name>R0FA40_9BRAS</name>
<evidence type="ECO:0000259" key="3">
    <source>
        <dbReference type="Pfam" id="PF14547"/>
    </source>
</evidence>
<evidence type="ECO:0000256" key="2">
    <source>
        <dbReference type="SAM" id="SignalP"/>
    </source>
</evidence>
<dbReference type="Proteomes" id="UP000029121">
    <property type="component" value="Unassembled WGS sequence"/>
</dbReference>
<proteinExistence type="inferred from homology"/>